<protein>
    <submittedName>
        <fullName evidence="1">Sodium/hydrogen exchanger 2</fullName>
    </submittedName>
</protein>
<gene>
    <name evidence="1" type="ORF">ZEAMMB73_Zm00001d003728</name>
</gene>
<accession>A0A1D6EB97</accession>
<name>A0A1D6EB97_MAIZE</name>
<reference evidence="1" key="1">
    <citation type="submission" date="2015-12" db="EMBL/GenBank/DDBJ databases">
        <title>Update maize B73 reference genome by single molecule sequencing technologies.</title>
        <authorList>
            <consortium name="Maize Genome Sequencing Project"/>
            <person name="Ware D."/>
        </authorList>
    </citation>
    <scope>NUCLEOTIDE SEQUENCE [LARGE SCALE GENOMIC DNA]</scope>
    <source>
        <tissue evidence="1">Seedling</tissue>
    </source>
</reference>
<proteinExistence type="predicted"/>
<dbReference type="AlphaFoldDB" id="A0A1D6EB97"/>
<dbReference type="EMBL" id="CM007648">
    <property type="protein sequence ID" value="ONM17616.1"/>
    <property type="molecule type" value="Genomic_DNA"/>
</dbReference>
<organism evidence="1">
    <name type="scientific">Zea mays</name>
    <name type="common">Maize</name>
    <dbReference type="NCBI Taxonomy" id="4577"/>
    <lineage>
        <taxon>Eukaryota</taxon>
        <taxon>Viridiplantae</taxon>
        <taxon>Streptophyta</taxon>
        <taxon>Embryophyta</taxon>
        <taxon>Tracheophyta</taxon>
        <taxon>Spermatophyta</taxon>
        <taxon>Magnoliopsida</taxon>
        <taxon>Liliopsida</taxon>
        <taxon>Poales</taxon>
        <taxon>Poaceae</taxon>
        <taxon>PACMAD clade</taxon>
        <taxon>Panicoideae</taxon>
        <taxon>Andropogonodae</taxon>
        <taxon>Andropogoneae</taxon>
        <taxon>Tripsacinae</taxon>
        <taxon>Zea</taxon>
    </lineage>
</organism>
<sequence length="65" mass="7344">MPANHDHSAWSNGEDVGLAWHRRGGLRWRWATRRRTTHPSRRWGCSWHSCASASSSGTSSRRTAG</sequence>
<evidence type="ECO:0000313" key="1">
    <source>
        <dbReference type="EMBL" id="ONM17616.1"/>
    </source>
</evidence>